<comment type="similarity">
    <text evidence="3">In the N-terminal section; belongs to the glycosyltransferase 51 family.</text>
</comment>
<evidence type="ECO:0000256" key="6">
    <source>
        <dbReference type="ARBA" id="ARBA00022670"/>
    </source>
</evidence>
<keyword evidence="4" id="KW-1003">Cell membrane</keyword>
<keyword evidence="7" id="KW-0328">Glycosyltransferase</keyword>
<keyword evidence="17" id="KW-0812">Transmembrane</keyword>
<keyword evidence="6" id="KW-0645">Protease</keyword>
<proteinExistence type="inferred from homology"/>
<name>A0A2H0N7X3_9BACT</name>
<comment type="similarity">
    <text evidence="2">In the C-terminal section; belongs to the transpeptidase family.</text>
</comment>
<evidence type="ECO:0000256" key="10">
    <source>
        <dbReference type="ARBA" id="ARBA00022960"/>
    </source>
</evidence>
<dbReference type="InterPro" id="IPR036950">
    <property type="entry name" value="PBP_transglycosylase"/>
</dbReference>
<dbReference type="AlphaFoldDB" id="A0A2H0N7X3"/>
<dbReference type="Gene3D" id="3.40.710.10">
    <property type="entry name" value="DD-peptidase/beta-lactamase superfamily"/>
    <property type="match status" value="1"/>
</dbReference>
<dbReference type="GO" id="GO:0008360">
    <property type="term" value="P:regulation of cell shape"/>
    <property type="evidence" value="ECO:0007669"/>
    <property type="project" value="UniProtKB-KW"/>
</dbReference>
<sequence length="788" mass="89154">MKNTFFIFFSIFILLISGIFIYISYISLDIPDVNQISNNRINQSTKIYDRSQEILLYEIHGEEKRTVVSFDNIPDIIKQATIATEDRNFYEHPAFDYKALIRAGFIDIIYGKKIGGSTITQQLAKNIFLSSDKTISRKIKELIIALKLEQRYAKDDILSLYLNQIPYGGNAYGIEAASQTYFNKRVEDINLAEATILASLPQAPSYYSPYGAHVDKLYERQKYILDQMINLGFITEDNYREAIETEISFTPQATTIKAPHFVMMVIDQLRDIYGEEMIQTGGLRVITTLDYDMQKLAEKVVTEGANRNYELYKGRNAALVAQEVKTGQILALVGSFDYFDQENEGNFNVAYQGLRQPGSAFKPFVYLTAFEKGYTPSTVLFDVETEFDTAGGPEASYTPHNFGNRFRGPISMRNSLAQSINVTAVKTLYLAGIDNTLETAKKLGINTLGDRSRFGLSLVLGGGEVRLTELVEAYSVLAQDGVKHNQSSILKVENSLGKVLYEWDDKSNRVYNEQSIRLINDVLSDVDARRGLFSSSLSLTTFPDYQVALKTGTTNDYVDAWAIGYSPSLVVGVWAGNNRREPMQQQGSSLLAALPIWNAFFKEAVKKYEPETFNKPDNIITTKPILQGDYTWQNQIHNILYYVKKDEPSGPLPENPERDPQFNGWESAVLKWAQNNIPNFSEYNKTRIFDYSNSLNPELSIIINSPKNGSYMQGGFKFEADINTNSKIESMELFINGGRIDSLKQDFDNSYKYNKTISLNQLETQNKISLVVKMESGAVREESVIVFK</sequence>
<protein>
    <submittedName>
        <fullName evidence="20">Penicillin-binding protein</fullName>
    </submittedName>
</protein>
<feature type="domain" description="Penicillin-binding protein transpeptidase" evidence="18">
    <location>
        <begin position="318"/>
        <end position="568"/>
    </location>
</feature>
<comment type="catalytic activity">
    <reaction evidence="16">
        <text>[GlcNAc-(1-&gt;4)-Mur2Ac(oyl-L-Ala-gamma-D-Glu-L-Lys-D-Ala-D-Ala)](n)-di-trans,octa-cis-undecaprenyl diphosphate + beta-D-GlcNAc-(1-&gt;4)-Mur2Ac(oyl-L-Ala-gamma-D-Glu-L-Lys-D-Ala-D-Ala)-di-trans,octa-cis-undecaprenyl diphosphate = [GlcNAc-(1-&gt;4)-Mur2Ac(oyl-L-Ala-gamma-D-Glu-L-Lys-D-Ala-D-Ala)](n+1)-di-trans,octa-cis-undecaprenyl diphosphate + di-trans,octa-cis-undecaprenyl diphosphate + H(+)</text>
        <dbReference type="Rhea" id="RHEA:23708"/>
        <dbReference type="Rhea" id="RHEA-COMP:9602"/>
        <dbReference type="Rhea" id="RHEA-COMP:9603"/>
        <dbReference type="ChEBI" id="CHEBI:15378"/>
        <dbReference type="ChEBI" id="CHEBI:58405"/>
        <dbReference type="ChEBI" id="CHEBI:60033"/>
        <dbReference type="ChEBI" id="CHEBI:78435"/>
        <dbReference type="EC" id="2.4.99.28"/>
    </reaction>
</comment>
<keyword evidence="14" id="KW-0961">Cell wall biogenesis/degradation</keyword>
<dbReference type="PANTHER" id="PTHR32282:SF11">
    <property type="entry name" value="PENICILLIN-BINDING PROTEIN 1B"/>
    <property type="match status" value="1"/>
</dbReference>
<dbReference type="GO" id="GO:0006508">
    <property type="term" value="P:proteolysis"/>
    <property type="evidence" value="ECO:0007669"/>
    <property type="project" value="UniProtKB-KW"/>
</dbReference>
<reference evidence="20 21" key="1">
    <citation type="submission" date="2017-09" db="EMBL/GenBank/DDBJ databases">
        <title>Depth-based differentiation of microbial function through sediment-hosted aquifers and enrichment of novel symbionts in the deep terrestrial subsurface.</title>
        <authorList>
            <person name="Probst A.J."/>
            <person name="Ladd B."/>
            <person name="Jarett J.K."/>
            <person name="Geller-Mcgrath D.E."/>
            <person name="Sieber C.M."/>
            <person name="Emerson J.B."/>
            <person name="Anantharaman K."/>
            <person name="Thomas B.C."/>
            <person name="Malmstrom R."/>
            <person name="Stieglmeier M."/>
            <person name="Klingl A."/>
            <person name="Woyke T."/>
            <person name="Ryan C.M."/>
            <person name="Banfield J.F."/>
        </authorList>
    </citation>
    <scope>NUCLEOTIDE SEQUENCE [LARGE SCALE GENOMIC DNA]</scope>
    <source>
        <strain evidence="20">CG11_big_fil_rev_8_21_14_0_20_35_14</strain>
    </source>
</reference>
<accession>A0A2H0N7X3</accession>
<evidence type="ECO:0000313" key="20">
    <source>
        <dbReference type="EMBL" id="PIR05001.1"/>
    </source>
</evidence>
<evidence type="ECO:0000256" key="7">
    <source>
        <dbReference type="ARBA" id="ARBA00022676"/>
    </source>
</evidence>
<dbReference type="Proteomes" id="UP000229893">
    <property type="component" value="Unassembled WGS sequence"/>
</dbReference>
<dbReference type="NCBIfam" id="TIGR02074">
    <property type="entry name" value="PBP_1a_fam"/>
    <property type="match status" value="1"/>
</dbReference>
<dbReference type="GO" id="GO:0071555">
    <property type="term" value="P:cell wall organization"/>
    <property type="evidence" value="ECO:0007669"/>
    <property type="project" value="UniProtKB-KW"/>
</dbReference>
<keyword evidence="13" id="KW-0511">Multifunctional enzyme</keyword>
<dbReference type="EMBL" id="PCWO01000020">
    <property type="protein sequence ID" value="PIR05001.1"/>
    <property type="molecule type" value="Genomic_DNA"/>
</dbReference>
<organism evidence="20 21">
    <name type="scientific">Candidatus Liptonbacteria bacterium CG11_big_fil_rev_8_21_14_0_20_35_14</name>
    <dbReference type="NCBI Taxonomy" id="1974634"/>
    <lineage>
        <taxon>Bacteria</taxon>
        <taxon>Candidatus Liptoniibacteriota</taxon>
    </lineage>
</organism>
<feature type="transmembrane region" description="Helical" evidence="17">
    <location>
        <begin position="7"/>
        <end position="28"/>
    </location>
</feature>
<evidence type="ECO:0000256" key="5">
    <source>
        <dbReference type="ARBA" id="ARBA00022645"/>
    </source>
</evidence>
<evidence type="ECO:0000256" key="15">
    <source>
        <dbReference type="ARBA" id="ARBA00034000"/>
    </source>
</evidence>
<dbReference type="InterPro" id="IPR050396">
    <property type="entry name" value="Glycosyltr_51/Transpeptidase"/>
</dbReference>
<gene>
    <name evidence="20" type="ORF">COV57_01445</name>
</gene>
<evidence type="ECO:0000256" key="16">
    <source>
        <dbReference type="ARBA" id="ARBA00049902"/>
    </source>
</evidence>
<keyword evidence="12 17" id="KW-0472">Membrane</keyword>
<evidence type="ECO:0000256" key="11">
    <source>
        <dbReference type="ARBA" id="ARBA00022984"/>
    </source>
</evidence>
<evidence type="ECO:0000256" key="12">
    <source>
        <dbReference type="ARBA" id="ARBA00023136"/>
    </source>
</evidence>
<dbReference type="Gene3D" id="1.10.3810.10">
    <property type="entry name" value="Biosynthetic peptidoglycan transglycosylase-like"/>
    <property type="match status" value="1"/>
</dbReference>
<comment type="catalytic activity">
    <reaction evidence="15">
        <text>Preferential cleavage: (Ac)2-L-Lys-D-Ala-|-D-Ala. Also transpeptidation of peptidyl-alanyl moieties that are N-acyl substituents of D-alanine.</text>
        <dbReference type="EC" id="3.4.16.4"/>
    </reaction>
</comment>
<dbReference type="GO" id="GO:0008955">
    <property type="term" value="F:peptidoglycan glycosyltransferase activity"/>
    <property type="evidence" value="ECO:0007669"/>
    <property type="project" value="UniProtKB-EC"/>
</dbReference>
<dbReference type="GO" id="GO:0009002">
    <property type="term" value="F:serine-type D-Ala-D-Ala carboxypeptidase activity"/>
    <property type="evidence" value="ECO:0007669"/>
    <property type="project" value="UniProtKB-EC"/>
</dbReference>
<evidence type="ECO:0000256" key="14">
    <source>
        <dbReference type="ARBA" id="ARBA00023316"/>
    </source>
</evidence>
<evidence type="ECO:0000256" key="9">
    <source>
        <dbReference type="ARBA" id="ARBA00022801"/>
    </source>
</evidence>
<keyword evidence="9" id="KW-0378">Hydrolase</keyword>
<dbReference type="InterPro" id="IPR001460">
    <property type="entry name" value="PCN-bd_Tpept"/>
</dbReference>
<evidence type="ECO:0000256" key="8">
    <source>
        <dbReference type="ARBA" id="ARBA00022679"/>
    </source>
</evidence>
<evidence type="ECO:0000313" key="21">
    <source>
        <dbReference type="Proteomes" id="UP000229893"/>
    </source>
</evidence>
<evidence type="ECO:0000256" key="1">
    <source>
        <dbReference type="ARBA" id="ARBA00004236"/>
    </source>
</evidence>
<dbReference type="Pfam" id="PF00905">
    <property type="entry name" value="Transpeptidase"/>
    <property type="match status" value="1"/>
</dbReference>
<keyword evidence="10" id="KW-0133">Cell shape</keyword>
<dbReference type="InterPro" id="IPR012338">
    <property type="entry name" value="Beta-lactam/transpept-like"/>
</dbReference>
<evidence type="ECO:0000256" key="2">
    <source>
        <dbReference type="ARBA" id="ARBA00007090"/>
    </source>
</evidence>
<keyword evidence="5" id="KW-0121">Carboxypeptidase</keyword>
<dbReference type="SUPFAM" id="SSF56601">
    <property type="entry name" value="beta-lactamase/transpeptidase-like"/>
    <property type="match status" value="1"/>
</dbReference>
<dbReference type="GO" id="GO:0030288">
    <property type="term" value="C:outer membrane-bounded periplasmic space"/>
    <property type="evidence" value="ECO:0007669"/>
    <property type="project" value="TreeGrafter"/>
</dbReference>
<keyword evidence="8" id="KW-0808">Transferase</keyword>
<dbReference type="Pfam" id="PF00912">
    <property type="entry name" value="Transgly"/>
    <property type="match status" value="1"/>
</dbReference>
<keyword evidence="17" id="KW-1133">Transmembrane helix</keyword>
<evidence type="ECO:0000256" key="17">
    <source>
        <dbReference type="SAM" id="Phobius"/>
    </source>
</evidence>
<dbReference type="GO" id="GO:0008658">
    <property type="term" value="F:penicillin binding"/>
    <property type="evidence" value="ECO:0007669"/>
    <property type="project" value="InterPro"/>
</dbReference>
<comment type="caution">
    <text evidence="20">The sequence shown here is derived from an EMBL/GenBank/DDBJ whole genome shotgun (WGS) entry which is preliminary data.</text>
</comment>
<evidence type="ECO:0000259" key="19">
    <source>
        <dbReference type="Pfam" id="PF00912"/>
    </source>
</evidence>
<dbReference type="GO" id="GO:0005886">
    <property type="term" value="C:plasma membrane"/>
    <property type="evidence" value="ECO:0007669"/>
    <property type="project" value="UniProtKB-SubCell"/>
</dbReference>
<comment type="subcellular location">
    <subcellularLocation>
        <location evidence="1">Cell membrane</location>
    </subcellularLocation>
</comment>
<dbReference type="InterPro" id="IPR001264">
    <property type="entry name" value="Glyco_trans_51"/>
</dbReference>
<keyword evidence="11" id="KW-0573">Peptidoglycan synthesis</keyword>
<feature type="domain" description="Glycosyl transferase family 51" evidence="19">
    <location>
        <begin position="56"/>
        <end position="228"/>
    </location>
</feature>
<evidence type="ECO:0000259" key="18">
    <source>
        <dbReference type="Pfam" id="PF00905"/>
    </source>
</evidence>
<dbReference type="InterPro" id="IPR023346">
    <property type="entry name" value="Lysozyme-like_dom_sf"/>
</dbReference>
<dbReference type="FunFam" id="1.10.3810.10:FF:000001">
    <property type="entry name" value="Penicillin-binding protein 1A"/>
    <property type="match status" value="1"/>
</dbReference>
<evidence type="ECO:0000256" key="3">
    <source>
        <dbReference type="ARBA" id="ARBA00007739"/>
    </source>
</evidence>
<evidence type="ECO:0000256" key="13">
    <source>
        <dbReference type="ARBA" id="ARBA00023268"/>
    </source>
</evidence>
<dbReference type="SUPFAM" id="SSF53955">
    <property type="entry name" value="Lysozyme-like"/>
    <property type="match status" value="1"/>
</dbReference>
<dbReference type="PANTHER" id="PTHR32282">
    <property type="entry name" value="BINDING PROTEIN TRANSPEPTIDASE, PUTATIVE-RELATED"/>
    <property type="match status" value="1"/>
</dbReference>
<dbReference type="GO" id="GO:0009252">
    <property type="term" value="P:peptidoglycan biosynthetic process"/>
    <property type="evidence" value="ECO:0007669"/>
    <property type="project" value="UniProtKB-KW"/>
</dbReference>
<evidence type="ECO:0000256" key="4">
    <source>
        <dbReference type="ARBA" id="ARBA00022475"/>
    </source>
</evidence>